<reference evidence="2 3" key="1">
    <citation type="submission" date="2012-10" db="EMBL/GenBank/DDBJ databases">
        <authorList>
            <person name="Zafar N."/>
            <person name="Inman J."/>
            <person name="Hall N."/>
            <person name="Lorenzi H."/>
            <person name="Caler E."/>
        </authorList>
    </citation>
    <scope>NUCLEOTIDE SEQUENCE [LARGE SCALE GENOMIC DNA]</scope>
    <source>
        <strain evidence="2 3">IP1</strain>
    </source>
</reference>
<evidence type="ECO:0000313" key="2">
    <source>
        <dbReference type="EMBL" id="ELP89402.1"/>
    </source>
</evidence>
<dbReference type="VEuPathDB" id="AmoebaDB:EIN_389870"/>
<dbReference type="InterPro" id="IPR006571">
    <property type="entry name" value="TLDc_dom"/>
</dbReference>
<proteinExistence type="predicted"/>
<gene>
    <name evidence="2" type="ORF">EIN_389870</name>
</gene>
<dbReference type="AlphaFoldDB" id="A0A0A1U598"/>
<dbReference type="KEGG" id="eiv:EIN_389870"/>
<organism evidence="2 3">
    <name type="scientific">Entamoeba invadens IP1</name>
    <dbReference type="NCBI Taxonomy" id="370355"/>
    <lineage>
        <taxon>Eukaryota</taxon>
        <taxon>Amoebozoa</taxon>
        <taxon>Evosea</taxon>
        <taxon>Archamoebae</taxon>
        <taxon>Mastigamoebida</taxon>
        <taxon>Entamoebidae</taxon>
        <taxon>Entamoeba</taxon>
    </lineage>
</organism>
<dbReference type="EMBL" id="KB206629">
    <property type="protein sequence ID" value="ELP89402.1"/>
    <property type="molecule type" value="Genomic_DNA"/>
</dbReference>
<evidence type="ECO:0000313" key="3">
    <source>
        <dbReference type="Proteomes" id="UP000014680"/>
    </source>
</evidence>
<dbReference type="RefSeq" id="XP_004256173.1">
    <property type="nucleotide sequence ID" value="XM_004256125.1"/>
</dbReference>
<protein>
    <recommendedName>
        <fullName evidence="1">TLDc domain-containing protein</fullName>
    </recommendedName>
</protein>
<name>A0A0A1U598_ENTIV</name>
<feature type="domain" description="TLDc" evidence="1">
    <location>
        <begin position="64"/>
        <end position="203"/>
    </location>
</feature>
<dbReference type="Pfam" id="PF07534">
    <property type="entry name" value="TLD"/>
    <property type="match status" value="1"/>
</dbReference>
<sequence length="239" mass="27262">MPSKKEELYDQLSQLKNKVTQIETNLSLISSRVIHNEITQKDLQKQISDITIHMTNIPPYDELIAQKTFEPFTDDLKKFTEKEKYEVVYDSIKDGFTSHTINNVIQNKNNVMIVVETNNGNVFGSFSSAVIPNSEKTGYGFYVTKDPGFFLFCLAGKSVLKPKKYTKKDTMYSLKMYSDDNEEFVVGSHCGFYVGATRNSFISNKMPLFYNGIDNVDEIVGMHFPNTFTVSRVCALVWS</sequence>
<keyword evidence="3" id="KW-1185">Reference proteome</keyword>
<dbReference type="GeneID" id="14888435"/>
<dbReference type="Proteomes" id="UP000014680">
    <property type="component" value="Unassembled WGS sequence"/>
</dbReference>
<accession>A0A0A1U598</accession>
<evidence type="ECO:0000259" key="1">
    <source>
        <dbReference type="Pfam" id="PF07534"/>
    </source>
</evidence>
<dbReference type="OMA" id="AHTINHA"/>
<dbReference type="OrthoDB" id="26679at2759"/>